<protein>
    <submittedName>
        <fullName evidence="2">Uncharacterized protein</fullName>
    </submittedName>
</protein>
<name>A0AAD2CWR6_EUPCR</name>
<dbReference type="Proteomes" id="UP001295684">
    <property type="component" value="Unassembled WGS sequence"/>
</dbReference>
<comment type="caution">
    <text evidence="2">The sequence shown here is derived from an EMBL/GenBank/DDBJ whole genome shotgun (WGS) entry which is preliminary data.</text>
</comment>
<feature type="region of interest" description="Disordered" evidence="1">
    <location>
        <begin position="1"/>
        <end position="20"/>
    </location>
</feature>
<evidence type="ECO:0000256" key="1">
    <source>
        <dbReference type="SAM" id="MobiDB-lite"/>
    </source>
</evidence>
<feature type="region of interest" description="Disordered" evidence="1">
    <location>
        <begin position="306"/>
        <end position="326"/>
    </location>
</feature>
<dbReference type="EMBL" id="CAMPGE010014883">
    <property type="protein sequence ID" value="CAI2373534.1"/>
    <property type="molecule type" value="Genomic_DNA"/>
</dbReference>
<keyword evidence="3" id="KW-1185">Reference proteome</keyword>
<sequence>MEQPEMTDSFSFGQSKRAQRGFEVRDPMNQKCRSVKKTIMVKKSHKRGKIIHSFINKQISISKRANKKPKKGQTDTSPLLIESQIILETEEDNEEEHKFDRQQIMNKRVPSFSPHSSKMLPTSKKIIGQINNFTVKRRGDKTTISRFCKNKTRNIGSRGTLHSRGVNSPTFISADGEYCPRPIRPSKNKAMRKFYFSQGRKRTPLRGLRELSFQKKIISPEPEKRTFFHSTHSGDLMSQKTNNFSNTSIGRYEIDMKQRKESHETGSSILGELKEEFMNAGNSKLFNQRMFDSLQNRIILPRNAKTSGHKLPTTLSQKKPAADTKPNFFMNLPCNKKIKKDLPLRKQINMILVRNQLLKMIKERKKEHIDEFIENLGKQSVDKFDMSY</sequence>
<proteinExistence type="predicted"/>
<evidence type="ECO:0000313" key="2">
    <source>
        <dbReference type="EMBL" id="CAI2373534.1"/>
    </source>
</evidence>
<reference evidence="2" key="1">
    <citation type="submission" date="2023-07" db="EMBL/GenBank/DDBJ databases">
        <authorList>
            <consortium name="AG Swart"/>
            <person name="Singh M."/>
            <person name="Singh A."/>
            <person name="Seah K."/>
            <person name="Emmerich C."/>
        </authorList>
    </citation>
    <scope>NUCLEOTIDE SEQUENCE</scope>
    <source>
        <strain evidence="2">DP1</strain>
    </source>
</reference>
<feature type="compositionally biased region" description="Polar residues" evidence="1">
    <location>
        <begin position="1"/>
        <end position="16"/>
    </location>
</feature>
<gene>
    <name evidence="2" type="ORF">ECRASSUSDP1_LOCUS14880</name>
</gene>
<evidence type="ECO:0000313" key="3">
    <source>
        <dbReference type="Proteomes" id="UP001295684"/>
    </source>
</evidence>
<dbReference type="AlphaFoldDB" id="A0AAD2CWR6"/>
<accession>A0AAD2CWR6</accession>
<organism evidence="2 3">
    <name type="scientific">Euplotes crassus</name>
    <dbReference type="NCBI Taxonomy" id="5936"/>
    <lineage>
        <taxon>Eukaryota</taxon>
        <taxon>Sar</taxon>
        <taxon>Alveolata</taxon>
        <taxon>Ciliophora</taxon>
        <taxon>Intramacronucleata</taxon>
        <taxon>Spirotrichea</taxon>
        <taxon>Hypotrichia</taxon>
        <taxon>Euplotida</taxon>
        <taxon>Euplotidae</taxon>
        <taxon>Moneuplotes</taxon>
    </lineage>
</organism>